<accession>A0A8D3AYR0</accession>
<feature type="transmembrane region" description="Helical" evidence="1">
    <location>
        <begin position="240"/>
        <end position="258"/>
    </location>
</feature>
<feature type="transmembrane region" description="Helical" evidence="1">
    <location>
        <begin position="37"/>
        <end position="58"/>
    </location>
</feature>
<dbReference type="GO" id="GO:0043235">
    <property type="term" value="C:receptor complex"/>
    <property type="evidence" value="ECO:0007669"/>
    <property type="project" value="TreeGrafter"/>
</dbReference>
<organism evidence="2 3">
    <name type="scientific">Scophthalmus maximus</name>
    <name type="common">Turbot</name>
    <name type="synonym">Psetta maxima</name>
    <dbReference type="NCBI Taxonomy" id="52904"/>
    <lineage>
        <taxon>Eukaryota</taxon>
        <taxon>Metazoa</taxon>
        <taxon>Chordata</taxon>
        <taxon>Craniata</taxon>
        <taxon>Vertebrata</taxon>
        <taxon>Euteleostomi</taxon>
        <taxon>Actinopterygii</taxon>
        <taxon>Neopterygii</taxon>
        <taxon>Teleostei</taxon>
        <taxon>Neoteleostei</taxon>
        <taxon>Acanthomorphata</taxon>
        <taxon>Carangaria</taxon>
        <taxon>Pleuronectiformes</taxon>
        <taxon>Pleuronectoidei</taxon>
        <taxon>Scophthalmidae</taxon>
        <taxon>Scophthalmus</taxon>
    </lineage>
</organism>
<feature type="transmembrane region" description="Helical" evidence="1">
    <location>
        <begin position="117"/>
        <end position="137"/>
    </location>
</feature>
<evidence type="ECO:0000256" key="1">
    <source>
        <dbReference type="SAM" id="Phobius"/>
    </source>
</evidence>
<dbReference type="Proteomes" id="UP000694558">
    <property type="component" value="Chromosome 7"/>
</dbReference>
<reference evidence="2" key="2">
    <citation type="submission" date="2025-08" db="UniProtKB">
        <authorList>
            <consortium name="Ensembl"/>
        </authorList>
    </citation>
    <scope>IDENTIFICATION</scope>
</reference>
<keyword evidence="1" id="KW-0812">Transmembrane</keyword>
<dbReference type="InterPro" id="IPR042353">
    <property type="entry name" value="GPR160"/>
</dbReference>
<proteinExistence type="predicted"/>
<dbReference type="GO" id="GO:0005886">
    <property type="term" value="C:plasma membrane"/>
    <property type="evidence" value="ECO:0007669"/>
    <property type="project" value="TreeGrafter"/>
</dbReference>
<evidence type="ECO:0000313" key="3">
    <source>
        <dbReference type="Proteomes" id="UP000694558"/>
    </source>
</evidence>
<feature type="transmembrane region" description="Helical" evidence="1">
    <location>
        <begin position="157"/>
        <end position="183"/>
    </location>
</feature>
<dbReference type="PANTHER" id="PTHR15573:SF0">
    <property type="entry name" value="G-PROTEIN COUPLED RECEPTOR 160-RELATED"/>
    <property type="match status" value="1"/>
</dbReference>
<feature type="transmembrane region" description="Helical" evidence="1">
    <location>
        <begin position="78"/>
        <end position="105"/>
    </location>
</feature>
<dbReference type="PANTHER" id="PTHR15573">
    <property type="entry name" value="G-PROTEIN COUPLED RECEPTOR 160-RELATED"/>
    <property type="match status" value="1"/>
</dbReference>
<reference evidence="2" key="1">
    <citation type="submission" date="2023-05" db="EMBL/GenBank/DDBJ databases">
        <title>High-quality long-read genome of Scophthalmus maximus.</title>
        <authorList>
            <person name="Lien S."/>
            <person name="Martinez P."/>
        </authorList>
    </citation>
    <scope>NUCLEOTIDE SEQUENCE [LARGE SCALE GENOMIC DNA]</scope>
</reference>
<evidence type="ECO:0000313" key="2">
    <source>
        <dbReference type="Ensembl" id="ENSSMAP00000025698.2"/>
    </source>
</evidence>
<dbReference type="Ensembl" id="ENSSMAT00000026011.2">
    <property type="protein sequence ID" value="ENSSMAP00000025698.2"/>
    <property type="gene ID" value="ENSSMAG00000015738.2"/>
</dbReference>
<feature type="transmembrane region" description="Helical" evidence="1">
    <location>
        <begin position="6"/>
        <end position="25"/>
    </location>
</feature>
<keyword evidence="1" id="KW-1133">Transmembrane helix</keyword>
<protein>
    <submittedName>
        <fullName evidence="2">G protein-coupled receptor 160</fullName>
    </submittedName>
</protein>
<sequence>MILSIPSILLGLGGKCLLNWALVFLQRSHVCKSFVGIFGVSLSVVDTAAILIFATIHVHSDGGVLLSDLQLTRYHVCLLAQILGQVYGALQWPVVVVAGLDHLCTISLPPASPRARWIVRLFVTVLLWYLAALYVFLLSDFTPVLEDVSLHQMHQCWVFHTTQILQVVTMLLLTLGCAALHAVCKDHITNQTSTHSRRSVVCQVLCIFLSAWAPLLVFLAVLLLLLLLPAGMPSYLGLNVAWLCFLNSFLIAVVLCVVGPTSQFAQGLAAVPADSFCEQFIPVTLVKLSSNVSKETSQYTV</sequence>
<dbReference type="GeneTree" id="ENSGT00390000015520"/>
<dbReference type="AlphaFoldDB" id="A0A8D3AYR0"/>
<name>A0A8D3AYR0_SCOMX</name>
<feature type="transmembrane region" description="Helical" evidence="1">
    <location>
        <begin position="204"/>
        <end position="228"/>
    </location>
</feature>
<keyword evidence="1" id="KW-0472">Membrane</keyword>